<dbReference type="KEGG" id="srt:Srot_2661"/>
<dbReference type="AlphaFoldDB" id="D6ZCC6"/>
<gene>
    <name evidence="2" type="ordered locus">Srot_2661</name>
</gene>
<feature type="signal peptide" evidence="1">
    <location>
        <begin position="1"/>
        <end position="34"/>
    </location>
</feature>
<evidence type="ECO:0000256" key="1">
    <source>
        <dbReference type="SAM" id="SignalP"/>
    </source>
</evidence>
<feature type="chain" id="PRO_5003091836" evidence="1">
    <location>
        <begin position="35"/>
        <end position="162"/>
    </location>
</feature>
<dbReference type="EMBL" id="CP001958">
    <property type="protein sequence ID" value="ADG99095.1"/>
    <property type="molecule type" value="Genomic_DNA"/>
</dbReference>
<keyword evidence="3" id="KW-1185">Reference proteome</keyword>
<organism evidence="2 3">
    <name type="scientific">Segniliparus rotundus (strain ATCC BAA-972 / CDC 1076 / CIP 108378 / DSM 44985 / JCM 13578)</name>
    <dbReference type="NCBI Taxonomy" id="640132"/>
    <lineage>
        <taxon>Bacteria</taxon>
        <taxon>Bacillati</taxon>
        <taxon>Actinomycetota</taxon>
        <taxon>Actinomycetes</taxon>
        <taxon>Mycobacteriales</taxon>
        <taxon>Segniliparaceae</taxon>
        <taxon>Segniliparus</taxon>
    </lineage>
</organism>
<dbReference type="Proteomes" id="UP000002247">
    <property type="component" value="Chromosome"/>
</dbReference>
<sequence length="162" mass="17751">MHWFVEKGSFMSVRSVLATALAIAPLALPAPAQADGNDCDTFQSSIAILKDELNAMQDVAQELQDTAEGGDTSRVVSETKRLNPFLQEIASNAGKDANRFEDSTYRRSALNIREHALRTLNADQRLLQSPSDSTFATWRDAYVALIDNVNIYADLSSEPCGL</sequence>
<evidence type="ECO:0000313" key="3">
    <source>
        <dbReference type="Proteomes" id="UP000002247"/>
    </source>
</evidence>
<dbReference type="HOGENOM" id="CLU_1634228_0_0_11"/>
<dbReference type="STRING" id="640132.Srot_2661"/>
<name>D6ZCC6_SEGRD</name>
<protein>
    <submittedName>
        <fullName evidence="2">Uncharacterized protein</fullName>
    </submittedName>
</protein>
<keyword evidence="1" id="KW-0732">Signal</keyword>
<proteinExistence type="predicted"/>
<accession>D6ZCC6</accession>
<reference evidence="2 3" key="1">
    <citation type="journal article" date="2010" name="Stand. Genomic Sci.">
        <title>Complete genome sequence of Segniliparus rotundus type strain (CDC 1076).</title>
        <authorList>
            <person name="Sikorski J."/>
            <person name="Lapidus A."/>
            <person name="Copeland A."/>
            <person name="Misra M."/>
            <person name="Glavina Del Rio T."/>
            <person name="Nolan M."/>
            <person name="Lucas S."/>
            <person name="Chen F."/>
            <person name="Tice H."/>
            <person name="Cheng J.F."/>
            <person name="Jando M."/>
            <person name="Schneider S."/>
            <person name="Bruce D."/>
            <person name="Goodwin L."/>
            <person name="Pitluck S."/>
            <person name="Liolios K."/>
            <person name="Mikhailova N."/>
            <person name="Pati A."/>
            <person name="Ivanova N."/>
            <person name="Mavromatis K."/>
            <person name="Chen A."/>
            <person name="Palaniappan K."/>
            <person name="Chertkov O."/>
            <person name="Land M."/>
            <person name="Hauser L."/>
            <person name="Chang Y.J."/>
            <person name="Jeffries C.D."/>
            <person name="Brettin T."/>
            <person name="Detter J.C."/>
            <person name="Han C."/>
            <person name="Rohde M."/>
            <person name="Goker M."/>
            <person name="Bristow J."/>
            <person name="Eisen J.A."/>
            <person name="Markowitz V."/>
            <person name="Hugenholtz P."/>
            <person name="Kyrpides N.C."/>
            <person name="Klenk H.P."/>
        </authorList>
    </citation>
    <scope>NUCLEOTIDE SEQUENCE [LARGE SCALE GENOMIC DNA]</scope>
    <source>
        <strain evidence="3">ATCC BAA-972 / CDC 1076 / CIP 108378 / DSM 44985 / JCM 13578</strain>
    </source>
</reference>
<evidence type="ECO:0000313" key="2">
    <source>
        <dbReference type="EMBL" id="ADG99095.1"/>
    </source>
</evidence>